<name>T0BP32_ALIAG</name>
<evidence type="ECO:0000259" key="1">
    <source>
        <dbReference type="Pfam" id="PF13229"/>
    </source>
</evidence>
<dbReference type="SMART" id="SM00710">
    <property type="entry name" value="PbH1"/>
    <property type="match status" value="7"/>
</dbReference>
<proteinExistence type="predicted"/>
<dbReference type="InterPro" id="IPR006626">
    <property type="entry name" value="PbH1"/>
</dbReference>
<sequence>MANVINVPADQPTITAAIAAANTYDTIRVAPGVYHETVIITKIVQLLGAQAGVDATSRGEYAMESIIVSSDTTGSVQIQSDNVVFDGFTVEMNTQWAGIFAPTTVSGYSILNNIVRNNVTGMYVHSNGEKMVQIRNNLLVDNSGFGNAIYASLGMTNAFIEGNYFAGGHSQASINIGGAPGTPNNNLTIAHNRFFRDNSIALTSTTNVLVSGNIMQETQGSSIFFGGATNDTEIVGNVLEGGVSSGIRVTTAFSSGVPNANIVAHDNAIQGNAVAGLDLDTGAYDATAPNLRLDATNNWWGSSSGPAPVGDGDAVIDPDGVVEYVPFLTANPLPTPGAVRTTGPILCTGTDAQSIYVSILNNDLNHQASIQMLGFYLSEGNKSPYVHELFYLSPLTNTTRTYQVQFTSQYEFQFGITGTQDVNIAVWGLDASGNVISSIRLVAEEMASIQMLTPGVP</sequence>
<dbReference type="EMBL" id="CP080467">
    <property type="protein sequence ID" value="UNO48130.1"/>
    <property type="molecule type" value="Genomic_DNA"/>
</dbReference>
<dbReference type="InterPro" id="IPR039448">
    <property type="entry name" value="Beta_helix"/>
</dbReference>
<dbReference type="InterPro" id="IPR012334">
    <property type="entry name" value="Pectin_lyas_fold"/>
</dbReference>
<dbReference type="AlphaFoldDB" id="T0BP32"/>
<dbReference type="Proteomes" id="UP000829401">
    <property type="component" value="Chromosome"/>
</dbReference>
<gene>
    <name evidence="2" type="ORF">K1I37_15800</name>
</gene>
<evidence type="ECO:0000313" key="3">
    <source>
        <dbReference type="Proteomes" id="UP000829401"/>
    </source>
</evidence>
<dbReference type="InterPro" id="IPR011050">
    <property type="entry name" value="Pectin_lyase_fold/virulence"/>
</dbReference>
<accession>A0A9E7CRL7</accession>
<organism evidence="2 3">
    <name type="scientific">Alicyclobacillus acidoterrestris (strain ATCC 49025 / DSM 3922 / CIP 106132 / NCIMB 13137 / GD3B)</name>
    <dbReference type="NCBI Taxonomy" id="1356854"/>
    <lineage>
        <taxon>Bacteria</taxon>
        <taxon>Bacillati</taxon>
        <taxon>Bacillota</taxon>
        <taxon>Bacilli</taxon>
        <taxon>Bacillales</taxon>
        <taxon>Alicyclobacillaceae</taxon>
        <taxon>Alicyclobacillus</taxon>
    </lineage>
</organism>
<dbReference type="Pfam" id="PF13229">
    <property type="entry name" value="Beta_helix"/>
    <property type="match status" value="1"/>
</dbReference>
<dbReference type="OrthoDB" id="2941480at2"/>
<reference evidence="3" key="1">
    <citation type="journal article" date="2022" name="G3 (Bethesda)">
        <title>Unveiling the complete genome sequence of Alicyclobacillus acidoterrestris DSM 3922T, a taint-producing strain.</title>
        <authorList>
            <person name="Leonardo I.C."/>
            <person name="Barreto Crespo M.T."/>
            <person name="Gaspar F.B."/>
        </authorList>
    </citation>
    <scope>NUCLEOTIDE SEQUENCE [LARGE SCALE GENOMIC DNA]</scope>
    <source>
        <strain evidence="3">DSM 3922</strain>
    </source>
</reference>
<feature type="domain" description="Right handed beta helix" evidence="1">
    <location>
        <begin position="50"/>
        <end position="165"/>
    </location>
</feature>
<dbReference type="STRING" id="1356854.N007_15480"/>
<protein>
    <submittedName>
        <fullName evidence="2">Right-handed parallel beta-helix repeat-containing protein</fullName>
    </submittedName>
</protein>
<accession>T0BP32</accession>
<dbReference type="SUPFAM" id="SSF51126">
    <property type="entry name" value="Pectin lyase-like"/>
    <property type="match status" value="1"/>
</dbReference>
<keyword evidence="3" id="KW-1185">Reference proteome</keyword>
<dbReference type="Gene3D" id="2.160.20.10">
    <property type="entry name" value="Single-stranded right-handed beta-helix, Pectin lyase-like"/>
    <property type="match status" value="1"/>
</dbReference>
<dbReference type="KEGG" id="aaco:K1I37_15800"/>
<evidence type="ECO:0000313" key="2">
    <source>
        <dbReference type="EMBL" id="UNO48130.1"/>
    </source>
</evidence>
<dbReference type="eggNOG" id="COG3420">
    <property type="taxonomic scope" value="Bacteria"/>
</dbReference>
<dbReference type="RefSeq" id="WP_021298265.1">
    <property type="nucleotide sequence ID" value="NZ_AURB01000180.1"/>
</dbReference>